<dbReference type="OrthoDB" id="9812274at2"/>
<evidence type="ECO:0000256" key="2">
    <source>
        <dbReference type="ARBA" id="ARBA00004728"/>
    </source>
</evidence>
<gene>
    <name evidence="12" type="ORF">DZC52_02700</name>
</gene>
<feature type="transmembrane region" description="Helical" evidence="10">
    <location>
        <begin position="21"/>
        <end position="46"/>
    </location>
</feature>
<keyword evidence="13" id="KW-1185">Reference proteome</keyword>
<dbReference type="Pfam" id="PF01553">
    <property type="entry name" value="Acyltransferase"/>
    <property type="match status" value="1"/>
</dbReference>
<feature type="domain" description="Phospholipid/glycerol acyltransferase" evidence="11">
    <location>
        <begin position="85"/>
        <end position="199"/>
    </location>
</feature>
<dbReference type="Proteomes" id="UP000260351">
    <property type="component" value="Unassembled WGS sequence"/>
</dbReference>
<dbReference type="InterPro" id="IPR002123">
    <property type="entry name" value="Plipid/glycerol_acylTrfase"/>
</dbReference>
<comment type="pathway">
    <text evidence="3">Lipid metabolism.</text>
</comment>
<evidence type="ECO:0000256" key="1">
    <source>
        <dbReference type="ARBA" id="ARBA00001141"/>
    </source>
</evidence>
<dbReference type="UniPathway" id="UPA00557">
    <property type="reaction ID" value="UER00613"/>
</dbReference>
<evidence type="ECO:0000256" key="10">
    <source>
        <dbReference type="SAM" id="Phobius"/>
    </source>
</evidence>
<keyword evidence="10" id="KW-1133">Transmembrane helix</keyword>
<keyword evidence="9" id="KW-0444">Lipid biosynthesis</keyword>
<dbReference type="GO" id="GO:0003841">
    <property type="term" value="F:1-acylglycerol-3-phosphate O-acyltransferase activity"/>
    <property type="evidence" value="ECO:0007669"/>
    <property type="project" value="UniProtKB-UniRule"/>
</dbReference>
<dbReference type="SUPFAM" id="SSF69593">
    <property type="entry name" value="Glycerol-3-phosphate (1)-acyltransferase"/>
    <property type="match status" value="1"/>
</dbReference>
<evidence type="ECO:0000256" key="6">
    <source>
        <dbReference type="ARBA" id="ARBA00016139"/>
    </source>
</evidence>
<name>A0A3E1KBC1_9GAMM</name>
<accession>A0A3E1KBC1</accession>
<evidence type="ECO:0000313" key="12">
    <source>
        <dbReference type="EMBL" id="RFF31920.1"/>
    </source>
</evidence>
<evidence type="ECO:0000259" key="11">
    <source>
        <dbReference type="SMART" id="SM00563"/>
    </source>
</evidence>
<dbReference type="GO" id="GO:0006654">
    <property type="term" value="P:phosphatidic acid biosynthetic process"/>
    <property type="evidence" value="ECO:0007669"/>
    <property type="project" value="TreeGrafter"/>
</dbReference>
<proteinExistence type="inferred from homology"/>
<dbReference type="EC" id="2.3.1.51" evidence="5 9"/>
<protein>
    <recommendedName>
        <fullName evidence="6 9">1-acyl-sn-glycerol-3-phosphate acyltransferase</fullName>
        <ecNumber evidence="5 9">2.3.1.51</ecNumber>
    </recommendedName>
</protein>
<dbReference type="EMBL" id="QUZK01000014">
    <property type="protein sequence ID" value="RFF31920.1"/>
    <property type="molecule type" value="Genomic_DNA"/>
</dbReference>
<dbReference type="PANTHER" id="PTHR10434:SF66">
    <property type="entry name" value="PHOSPHOLIPID_GLYCEROL ACYLTRANSFERASE DOMAIN-CONTAINING PROTEIN"/>
    <property type="match status" value="1"/>
</dbReference>
<comment type="similarity">
    <text evidence="4 9">Belongs to the 1-acyl-sn-glycerol-3-phosphate acyltransferase family.</text>
</comment>
<dbReference type="InterPro" id="IPR004552">
    <property type="entry name" value="AGP_acyltrans"/>
</dbReference>
<keyword evidence="10" id="KW-0812">Transmembrane</keyword>
<evidence type="ECO:0000256" key="4">
    <source>
        <dbReference type="ARBA" id="ARBA00008655"/>
    </source>
</evidence>
<dbReference type="NCBIfam" id="TIGR00530">
    <property type="entry name" value="AGP_acyltrn"/>
    <property type="match status" value="1"/>
</dbReference>
<organism evidence="12 13">
    <name type="scientific">Wenzhouxiangella sediminis</name>
    <dbReference type="NCBI Taxonomy" id="1792836"/>
    <lineage>
        <taxon>Bacteria</taxon>
        <taxon>Pseudomonadati</taxon>
        <taxon>Pseudomonadota</taxon>
        <taxon>Gammaproteobacteria</taxon>
        <taxon>Chromatiales</taxon>
        <taxon>Wenzhouxiangellaceae</taxon>
        <taxon>Wenzhouxiangella</taxon>
    </lineage>
</organism>
<comment type="pathway">
    <text evidence="2">Phospholipid metabolism; CDP-diacylglycerol biosynthesis; CDP-diacylglycerol from sn-glycerol 3-phosphate: step 2/3.</text>
</comment>
<sequence length="254" mass="27984">MTTSRSSSRPAWLNLYPLYQWLVYVPLIVLATLVGALLAVPLALLVSPRLANLWVAVPWGRVLTWLVPVRVEVEGLEHIDAEQSYVVVANHQSQFDIPVIYGWIGLDLRWVAKAELSRIPFVAAGCRAIGHIFIDRADPDQARKAINRAVGRLKAGTGLMFFAEGTRSRTGELLPFKKGAFRVAIDQQLPILPVTVVDTREILPARSLRIRPGRVRMIVHAPMETAGLSHKSSGELRRRCHSIVAGALPQGSAA</sequence>
<reference evidence="12 13" key="1">
    <citation type="submission" date="2018-08" db="EMBL/GenBank/DDBJ databases">
        <title>Wenzhouxiangella salilacus sp. nov., a novel bacterium isolated from a saline lake in Xinjiang Province, China.</title>
        <authorList>
            <person name="Han S."/>
        </authorList>
    </citation>
    <scope>NUCLEOTIDE SEQUENCE [LARGE SCALE GENOMIC DNA]</scope>
    <source>
        <strain evidence="12 13">XDB06</strain>
    </source>
</reference>
<keyword evidence="9" id="KW-0594">Phospholipid biosynthesis</keyword>
<evidence type="ECO:0000256" key="9">
    <source>
        <dbReference type="RuleBase" id="RU361267"/>
    </source>
</evidence>
<dbReference type="PANTHER" id="PTHR10434">
    <property type="entry name" value="1-ACYL-SN-GLYCEROL-3-PHOSPHATE ACYLTRANSFERASE"/>
    <property type="match status" value="1"/>
</dbReference>
<comment type="domain">
    <text evidence="9">The HXXXXD motif is essential for acyltransferase activity and may constitute the binding site for the phosphate moiety of the glycerol-3-phosphate.</text>
</comment>
<evidence type="ECO:0000256" key="5">
    <source>
        <dbReference type="ARBA" id="ARBA00013211"/>
    </source>
</evidence>
<evidence type="ECO:0000256" key="8">
    <source>
        <dbReference type="ARBA" id="ARBA00023315"/>
    </source>
</evidence>
<keyword evidence="10" id="KW-0472">Membrane</keyword>
<keyword evidence="9" id="KW-1208">Phospholipid metabolism</keyword>
<dbReference type="CDD" id="cd07989">
    <property type="entry name" value="LPLAT_AGPAT-like"/>
    <property type="match status" value="1"/>
</dbReference>
<evidence type="ECO:0000313" key="13">
    <source>
        <dbReference type="Proteomes" id="UP000260351"/>
    </source>
</evidence>
<keyword evidence="9" id="KW-0443">Lipid metabolism</keyword>
<dbReference type="AlphaFoldDB" id="A0A3E1KBC1"/>
<keyword evidence="8 9" id="KW-0012">Acyltransferase</keyword>
<dbReference type="RefSeq" id="WP_116649578.1">
    <property type="nucleotide sequence ID" value="NZ_QUZK01000014.1"/>
</dbReference>
<comment type="catalytic activity">
    <reaction evidence="1 9">
        <text>a 1-acyl-sn-glycero-3-phosphate + an acyl-CoA = a 1,2-diacyl-sn-glycero-3-phosphate + CoA</text>
        <dbReference type="Rhea" id="RHEA:19709"/>
        <dbReference type="ChEBI" id="CHEBI:57287"/>
        <dbReference type="ChEBI" id="CHEBI:57970"/>
        <dbReference type="ChEBI" id="CHEBI:58342"/>
        <dbReference type="ChEBI" id="CHEBI:58608"/>
        <dbReference type="EC" id="2.3.1.51"/>
    </reaction>
</comment>
<dbReference type="GO" id="GO:0016024">
    <property type="term" value="P:CDP-diacylglycerol biosynthetic process"/>
    <property type="evidence" value="ECO:0007669"/>
    <property type="project" value="UniProtKB-UniPathway"/>
</dbReference>
<comment type="caution">
    <text evidence="12">The sequence shown here is derived from an EMBL/GenBank/DDBJ whole genome shotgun (WGS) entry which is preliminary data.</text>
</comment>
<dbReference type="GO" id="GO:0016020">
    <property type="term" value="C:membrane"/>
    <property type="evidence" value="ECO:0007669"/>
    <property type="project" value="InterPro"/>
</dbReference>
<dbReference type="SMART" id="SM00563">
    <property type="entry name" value="PlsC"/>
    <property type="match status" value="1"/>
</dbReference>
<evidence type="ECO:0000256" key="7">
    <source>
        <dbReference type="ARBA" id="ARBA00022679"/>
    </source>
</evidence>
<evidence type="ECO:0000256" key="3">
    <source>
        <dbReference type="ARBA" id="ARBA00005189"/>
    </source>
</evidence>
<keyword evidence="7 9" id="KW-0808">Transferase</keyword>